<dbReference type="PROSITE" id="PS51257">
    <property type="entry name" value="PROKAR_LIPOPROTEIN"/>
    <property type="match status" value="1"/>
</dbReference>
<evidence type="ECO:0000313" key="2">
    <source>
        <dbReference type="Proteomes" id="UP000265798"/>
    </source>
</evidence>
<dbReference type="RefSeq" id="WP_118969066.1">
    <property type="nucleotide sequence ID" value="NZ_QHCT01000003.1"/>
</dbReference>
<proteinExistence type="predicted"/>
<dbReference type="InterPro" id="IPR058083">
    <property type="entry name" value="LIC_11090-like"/>
</dbReference>
<dbReference type="EMBL" id="QHCT01000003">
    <property type="protein sequence ID" value="RHX90005.1"/>
    <property type="molecule type" value="Genomic_DNA"/>
</dbReference>
<name>A0A396Z5J5_9LEPT</name>
<organism evidence="1 2">
    <name type="scientific">Leptospira stimsonii</name>
    <dbReference type="NCBI Taxonomy" id="2202203"/>
    <lineage>
        <taxon>Bacteria</taxon>
        <taxon>Pseudomonadati</taxon>
        <taxon>Spirochaetota</taxon>
        <taxon>Spirochaetia</taxon>
        <taxon>Leptospirales</taxon>
        <taxon>Leptospiraceae</taxon>
        <taxon>Leptospira</taxon>
    </lineage>
</organism>
<evidence type="ECO:0008006" key="3">
    <source>
        <dbReference type="Google" id="ProtNLM"/>
    </source>
</evidence>
<dbReference type="NCBIfam" id="NF047775">
    <property type="entry name" value="LIC_11090_fam"/>
    <property type="match status" value="1"/>
</dbReference>
<evidence type="ECO:0000313" key="1">
    <source>
        <dbReference type="EMBL" id="RHX90005.1"/>
    </source>
</evidence>
<reference evidence="2" key="1">
    <citation type="submission" date="2018-05" db="EMBL/GenBank/DDBJ databases">
        <title>Leptospira yasudae sp. nov. and Leptospira stimsonii sp. nov., two pathogenic species of the genus Leptospira isolated from environmental sources.</title>
        <authorList>
            <person name="Casanovas-Massana A."/>
            <person name="Hamond C."/>
            <person name="Santos L.A."/>
            <person name="Hacker K.P."/>
            <person name="Balassiano I."/>
            <person name="Medeiros M.A."/>
            <person name="Reis M.G."/>
            <person name="Ko A.I."/>
            <person name="Wunder E.A."/>
        </authorList>
    </citation>
    <scope>NUCLEOTIDE SEQUENCE [LARGE SCALE GENOMIC DNA]</scope>
    <source>
        <strain evidence="2">Yale</strain>
    </source>
</reference>
<dbReference type="OrthoDB" id="328537at2"/>
<accession>A0A396Z5J5</accession>
<gene>
    <name evidence="1" type="ORF">DLM75_13780</name>
</gene>
<dbReference type="Proteomes" id="UP000265798">
    <property type="component" value="Unassembled WGS sequence"/>
</dbReference>
<comment type="caution">
    <text evidence="1">The sequence shown here is derived from an EMBL/GenBank/DDBJ whole genome shotgun (WGS) entry which is preliminary data.</text>
</comment>
<protein>
    <recommendedName>
        <fullName evidence="3">Lipoprotein</fullName>
    </recommendedName>
</protein>
<sequence>MKRLLSISLSITILFQAVVFSSGLFGCVLAEQAKICECNHGSRVQKHANQEDGRFSKGSRIASEETHDVKKLPDCHSAQAGETHTCACKKSENKVSKLSAFYSTLFNPATFWIVEPVSDLLEIIVFKDLNTGILSALSLLKPPQFS</sequence>
<dbReference type="AlphaFoldDB" id="A0A396Z5J5"/>